<evidence type="ECO:0000313" key="1">
    <source>
        <dbReference type="EMBL" id="CAI2378854.1"/>
    </source>
</evidence>
<proteinExistence type="predicted"/>
<evidence type="ECO:0000313" key="2">
    <source>
        <dbReference type="Proteomes" id="UP001295684"/>
    </source>
</evidence>
<dbReference type="EMBL" id="CAMPGE010020631">
    <property type="protein sequence ID" value="CAI2378854.1"/>
    <property type="molecule type" value="Genomic_DNA"/>
</dbReference>
<name>A0AAD1XTX3_EUPCR</name>
<organism evidence="1 2">
    <name type="scientific">Euplotes crassus</name>
    <dbReference type="NCBI Taxonomy" id="5936"/>
    <lineage>
        <taxon>Eukaryota</taxon>
        <taxon>Sar</taxon>
        <taxon>Alveolata</taxon>
        <taxon>Ciliophora</taxon>
        <taxon>Intramacronucleata</taxon>
        <taxon>Spirotrichea</taxon>
        <taxon>Hypotrichia</taxon>
        <taxon>Euplotida</taxon>
        <taxon>Euplotidae</taxon>
        <taxon>Moneuplotes</taxon>
    </lineage>
</organism>
<gene>
    <name evidence="1" type="ORF">ECRASSUSDP1_LOCUS20254</name>
</gene>
<protein>
    <submittedName>
        <fullName evidence="1">Uncharacterized protein</fullName>
    </submittedName>
</protein>
<comment type="caution">
    <text evidence="1">The sequence shown here is derived from an EMBL/GenBank/DDBJ whole genome shotgun (WGS) entry which is preliminary data.</text>
</comment>
<dbReference type="AlphaFoldDB" id="A0AAD1XTX3"/>
<accession>A0AAD1XTX3</accession>
<reference evidence="1" key="1">
    <citation type="submission" date="2023-07" db="EMBL/GenBank/DDBJ databases">
        <authorList>
            <consortium name="AG Swart"/>
            <person name="Singh M."/>
            <person name="Singh A."/>
            <person name="Seah K."/>
            <person name="Emmerich C."/>
        </authorList>
    </citation>
    <scope>NUCLEOTIDE SEQUENCE</scope>
    <source>
        <strain evidence="1">DP1</strain>
    </source>
</reference>
<keyword evidence="2" id="KW-1185">Reference proteome</keyword>
<sequence length="191" mass="22487">MERRFIQTPRVYLKPKESILIPPRNKKWEDKYWRIPKCVTARTMNRKPFNYIKSNSPDRPDSRNIEYNLRWKAEKLNYFSKRATSSHKSRNINKVLKSFDIVTLSEKDLPELDSKGTSQAFTTYTGYEDPSKSSSRKKNIFKYPKSAASPGWAECFKSGRRLSKTPKVKMFGQKKKDKYRTVKGLANLLLY</sequence>
<dbReference type="Proteomes" id="UP001295684">
    <property type="component" value="Unassembled WGS sequence"/>
</dbReference>